<evidence type="ECO:0000313" key="11">
    <source>
        <dbReference type="EMBL" id="KAF0291676.1"/>
    </source>
</evidence>
<dbReference type="InterPro" id="IPR050670">
    <property type="entry name" value="STAM"/>
</dbReference>
<dbReference type="SMART" id="SM00326">
    <property type="entry name" value="SH3"/>
    <property type="match status" value="1"/>
</dbReference>
<evidence type="ECO:0000259" key="10">
    <source>
        <dbReference type="PROSITE" id="PS50179"/>
    </source>
</evidence>
<dbReference type="CDD" id="cd03568">
    <property type="entry name" value="VHS_STAM"/>
    <property type="match status" value="1"/>
</dbReference>
<dbReference type="SMART" id="SM00726">
    <property type="entry name" value="UIM"/>
    <property type="match status" value="1"/>
</dbReference>
<feature type="compositionally biased region" description="Low complexity" evidence="8">
    <location>
        <begin position="420"/>
        <end position="432"/>
    </location>
</feature>
<dbReference type="SMART" id="SM00288">
    <property type="entry name" value="VHS"/>
    <property type="match status" value="1"/>
</dbReference>
<dbReference type="PROSITE" id="PS50179">
    <property type="entry name" value="VHS"/>
    <property type="match status" value="1"/>
</dbReference>
<feature type="region of interest" description="Disordered" evidence="8">
    <location>
        <begin position="190"/>
        <end position="226"/>
    </location>
</feature>
<comment type="similarity">
    <text evidence="2">Belongs to the STAM family.</text>
</comment>
<dbReference type="PANTHER" id="PTHR45929">
    <property type="entry name" value="JAK PATHWAY SIGNAL TRANSDUCTION ADAPTOR MOLECULE"/>
    <property type="match status" value="1"/>
</dbReference>
<comment type="caution">
    <text evidence="11">The sequence shown here is derived from an EMBL/GenBank/DDBJ whole genome shotgun (WGS) entry which is preliminary data.</text>
</comment>
<keyword evidence="3 7" id="KW-0728">SH3 domain</keyword>
<dbReference type="Pfam" id="PF02809">
    <property type="entry name" value="UIM"/>
    <property type="match status" value="1"/>
</dbReference>
<dbReference type="SUPFAM" id="SSF50044">
    <property type="entry name" value="SH3-domain"/>
    <property type="match status" value="1"/>
</dbReference>
<dbReference type="CDD" id="cd21388">
    <property type="entry name" value="GAT_STAM"/>
    <property type="match status" value="1"/>
</dbReference>
<dbReference type="GO" id="GO:0033565">
    <property type="term" value="C:ESCRT-0 complex"/>
    <property type="evidence" value="ECO:0007669"/>
    <property type="project" value="TreeGrafter"/>
</dbReference>
<keyword evidence="4" id="KW-0813">Transport</keyword>
<dbReference type="Proteomes" id="UP000440578">
    <property type="component" value="Unassembled WGS sequence"/>
</dbReference>
<keyword evidence="12" id="KW-1185">Reference proteome</keyword>
<evidence type="ECO:0000256" key="5">
    <source>
        <dbReference type="ARBA" id="ARBA00022753"/>
    </source>
</evidence>
<dbReference type="Gene3D" id="1.25.40.90">
    <property type="match status" value="1"/>
</dbReference>
<evidence type="ECO:0000256" key="7">
    <source>
        <dbReference type="PROSITE-ProRule" id="PRU00192"/>
    </source>
</evidence>
<reference evidence="11 12" key="1">
    <citation type="submission" date="2019-07" db="EMBL/GenBank/DDBJ databases">
        <title>Draft genome assembly of a fouling barnacle, Amphibalanus amphitrite (Darwin, 1854): The first reference genome for Thecostraca.</title>
        <authorList>
            <person name="Kim W."/>
        </authorList>
    </citation>
    <scope>NUCLEOTIDE SEQUENCE [LARGE SCALE GENOMIC DNA]</scope>
    <source>
        <strain evidence="11">SNU_AA5</strain>
        <tissue evidence="11">Soma without cirri and trophi</tissue>
    </source>
</reference>
<evidence type="ECO:0000256" key="1">
    <source>
        <dbReference type="ARBA" id="ARBA00004177"/>
    </source>
</evidence>
<evidence type="ECO:0000259" key="9">
    <source>
        <dbReference type="PROSITE" id="PS50002"/>
    </source>
</evidence>
<gene>
    <name evidence="11" type="primary">Stam</name>
    <name evidence="11" type="ORF">FJT64_010254</name>
</gene>
<feature type="domain" description="VHS" evidence="10">
    <location>
        <begin position="17"/>
        <end position="144"/>
    </location>
</feature>
<evidence type="ECO:0000313" key="12">
    <source>
        <dbReference type="Proteomes" id="UP000440578"/>
    </source>
</evidence>
<evidence type="ECO:0000256" key="3">
    <source>
        <dbReference type="ARBA" id="ARBA00022443"/>
    </source>
</evidence>
<dbReference type="Gene3D" id="2.30.30.40">
    <property type="entry name" value="SH3 Domains"/>
    <property type="match status" value="1"/>
</dbReference>
<keyword evidence="5" id="KW-0967">Endosome</keyword>
<dbReference type="InterPro" id="IPR003903">
    <property type="entry name" value="UIM_dom"/>
</dbReference>
<dbReference type="PROSITE" id="PS50330">
    <property type="entry name" value="UIM"/>
    <property type="match status" value="1"/>
</dbReference>
<dbReference type="PROSITE" id="PS50002">
    <property type="entry name" value="SH3"/>
    <property type="match status" value="1"/>
</dbReference>
<dbReference type="OrthoDB" id="10068368at2759"/>
<feature type="compositionally biased region" description="Pro residues" evidence="8">
    <location>
        <begin position="433"/>
        <end position="444"/>
    </location>
</feature>
<dbReference type="CDD" id="cd11820">
    <property type="entry name" value="SH3_STAM"/>
    <property type="match status" value="1"/>
</dbReference>
<proteinExistence type="inferred from homology"/>
<name>A0A6A4VAY5_AMPAM</name>
<sequence length="542" mass="58367">MGIFSTSSPFDNDVDRVTDEKNTTEDWGLIMDLCDRAAANPKDAMRSIIRQLNHRNPHVQLQTITLLDACVNNSGKHFHLEVASREFEQEFKKHVFNPNTHKRVSSRLLASLQKWAETEFRSDSQLSLIPSLYRSLQDEGLYARLADHEAPPKKAAAAASRDPNVVSSQQEEDDIAKAIALSMKEAEKAPRSSSLYPSAQSVLSSPGPSTSSSGGSAGGAGAAAAAKPERKVRALYDFEAAEDNELTFKAGEIVLVTEDSDPNWWLGSNHRGKGLFPSNFVTSDLSEEPEQWKEERQQRKSVQFNEEVEVNTVERAAAEPVAIDGAKISELLELLNEADPTGDRPDSDHLLALEEQCLAMGPLIDQELERTDRRHAQLTKISSDLVDALNLYHQLMRDTPAVSGYYGPPPAHLVKQYGQPGPMGRRAAARRPYPGPGPMMPPMPGHMAGYPQAPPPPHMDGHMGGPPASMGGPPGPMAPPSSMAGGPHGPMGPPSSMGGALPPPGGAPPPHWGHYAGPPAAEHHFAGYAAAAAPIGPPRQHL</sequence>
<dbReference type="Gene3D" id="1.20.5.1940">
    <property type="match status" value="1"/>
</dbReference>
<evidence type="ECO:0000256" key="6">
    <source>
        <dbReference type="ARBA" id="ARBA00022927"/>
    </source>
</evidence>
<dbReference type="InterPro" id="IPR001452">
    <property type="entry name" value="SH3_domain"/>
</dbReference>
<dbReference type="PRINTS" id="PR00452">
    <property type="entry name" value="SH3DOMAIN"/>
</dbReference>
<feature type="compositionally biased region" description="Low complexity" evidence="8">
    <location>
        <begin position="204"/>
        <end position="214"/>
    </location>
</feature>
<feature type="domain" description="SH3" evidence="9">
    <location>
        <begin position="227"/>
        <end position="286"/>
    </location>
</feature>
<dbReference type="SUPFAM" id="SSF48464">
    <property type="entry name" value="ENTH/VHS domain"/>
    <property type="match status" value="1"/>
</dbReference>
<dbReference type="GO" id="GO:0043328">
    <property type="term" value="P:protein transport to vacuole involved in ubiquitin-dependent protein catabolic process via the multivesicular body sorting pathway"/>
    <property type="evidence" value="ECO:0007669"/>
    <property type="project" value="TreeGrafter"/>
</dbReference>
<evidence type="ECO:0000256" key="8">
    <source>
        <dbReference type="SAM" id="MobiDB-lite"/>
    </source>
</evidence>
<dbReference type="InterPro" id="IPR036028">
    <property type="entry name" value="SH3-like_dom_sf"/>
</dbReference>
<organism evidence="11 12">
    <name type="scientific">Amphibalanus amphitrite</name>
    <name type="common">Striped barnacle</name>
    <name type="synonym">Balanus amphitrite</name>
    <dbReference type="NCBI Taxonomy" id="1232801"/>
    <lineage>
        <taxon>Eukaryota</taxon>
        <taxon>Metazoa</taxon>
        <taxon>Ecdysozoa</taxon>
        <taxon>Arthropoda</taxon>
        <taxon>Crustacea</taxon>
        <taxon>Multicrustacea</taxon>
        <taxon>Cirripedia</taxon>
        <taxon>Thoracica</taxon>
        <taxon>Thoracicalcarea</taxon>
        <taxon>Balanomorpha</taxon>
        <taxon>Balanoidea</taxon>
        <taxon>Balanidae</taxon>
        <taxon>Amphibalaninae</taxon>
        <taxon>Amphibalanus</taxon>
    </lineage>
</organism>
<feature type="compositionally biased region" description="Polar residues" evidence="8">
    <location>
        <begin position="191"/>
        <end position="203"/>
    </location>
</feature>
<evidence type="ECO:0000256" key="4">
    <source>
        <dbReference type="ARBA" id="ARBA00022448"/>
    </source>
</evidence>
<dbReference type="Pfam" id="PF00018">
    <property type="entry name" value="SH3_1"/>
    <property type="match status" value="1"/>
</dbReference>
<accession>A0A6A4VAY5</accession>
<dbReference type="GO" id="GO:0035091">
    <property type="term" value="F:phosphatidylinositol binding"/>
    <property type="evidence" value="ECO:0007669"/>
    <property type="project" value="InterPro"/>
</dbReference>
<feature type="region of interest" description="Disordered" evidence="8">
    <location>
        <begin position="153"/>
        <end position="172"/>
    </location>
</feature>
<feature type="region of interest" description="Disordered" evidence="8">
    <location>
        <begin position="420"/>
        <end position="519"/>
    </location>
</feature>
<protein>
    <submittedName>
        <fullName evidence="11">Signal transducing adapter molecule 1</fullName>
    </submittedName>
</protein>
<evidence type="ECO:0000256" key="2">
    <source>
        <dbReference type="ARBA" id="ARBA00009666"/>
    </source>
</evidence>
<feature type="compositionally biased region" description="Pro residues" evidence="8">
    <location>
        <begin position="501"/>
        <end position="511"/>
    </location>
</feature>
<dbReference type="PANTHER" id="PTHR45929:SF3">
    <property type="entry name" value="JAK PATHWAY SIGNAL TRANSDUCTION ADAPTOR MOLECULE"/>
    <property type="match status" value="1"/>
</dbReference>
<keyword evidence="6" id="KW-0653">Protein transport</keyword>
<dbReference type="InterPro" id="IPR008942">
    <property type="entry name" value="ENTH_VHS"/>
</dbReference>
<dbReference type="EMBL" id="VIIS01001862">
    <property type="protein sequence ID" value="KAF0291676.1"/>
    <property type="molecule type" value="Genomic_DNA"/>
</dbReference>
<dbReference type="InterPro" id="IPR002014">
    <property type="entry name" value="VHS_dom"/>
</dbReference>
<dbReference type="AlphaFoldDB" id="A0A6A4VAY5"/>
<comment type="subcellular location">
    <subcellularLocation>
        <location evidence="1">Endosome</location>
    </subcellularLocation>
</comment>
<dbReference type="GO" id="GO:0043130">
    <property type="term" value="F:ubiquitin binding"/>
    <property type="evidence" value="ECO:0007669"/>
    <property type="project" value="InterPro"/>
</dbReference>
<dbReference type="Pfam" id="PF00790">
    <property type="entry name" value="VHS"/>
    <property type="match status" value="1"/>
</dbReference>